<sequence length="240" mass="26019">MNIPLTLALHLGIVLIGVIVLRLAGVRTRREPLLAGFGVVILYWIVSPLGLRLQEAVPISAGLHWNWLGKVFALAVALFVWRRSGLSRDDIGLTMRQQAGSLLPAGIVVVLICAFAWTYGAIRSDGSSLSPERLLFQAIMPGLDEELVFRGLLFAFLIRAFGNGGEMTRASLWWAGTAVTFLFAAGHGLFVVEGAIQVDWHALVESGTIGAGLLWLRVRTGSLVMPVLAHNLSNFGDSFF</sequence>
<feature type="transmembrane region" description="Helical" evidence="1">
    <location>
        <begin position="170"/>
        <end position="192"/>
    </location>
</feature>
<dbReference type="eggNOG" id="COG1266">
    <property type="taxonomic scope" value="Bacteria"/>
</dbReference>
<accession>A0A097ECH7</accession>
<keyword evidence="1" id="KW-0812">Transmembrane</keyword>
<reference evidence="3 4" key="1">
    <citation type="submission" date="2014-09" db="EMBL/GenBank/DDBJ databases">
        <title>Using Illumina technology Improving SMRT sequencing Genome Assembly by RASTools.</title>
        <authorList>
            <person name="Zhou Y."/>
            <person name="Ma T."/>
            <person name="Liu T."/>
        </authorList>
    </citation>
    <scope>NUCLEOTIDE SEQUENCE [LARGE SCALE GENOMIC DNA]</scope>
    <source>
        <strain evidence="3 4">ATCC 55669</strain>
    </source>
</reference>
<keyword evidence="1" id="KW-1133">Transmembrane helix</keyword>
<dbReference type="EMBL" id="CP009571">
    <property type="protein sequence ID" value="AIT05275.1"/>
    <property type="molecule type" value="Genomic_DNA"/>
</dbReference>
<dbReference type="STRING" id="1549858.MC45_01305"/>
<feature type="transmembrane region" description="Helical" evidence="1">
    <location>
        <begin position="102"/>
        <end position="122"/>
    </location>
</feature>
<keyword evidence="4" id="KW-1185">Reference proteome</keyword>
<organism evidence="3 4">
    <name type="scientific">Sphingomonas taxi</name>
    <dbReference type="NCBI Taxonomy" id="1549858"/>
    <lineage>
        <taxon>Bacteria</taxon>
        <taxon>Pseudomonadati</taxon>
        <taxon>Pseudomonadota</taxon>
        <taxon>Alphaproteobacteria</taxon>
        <taxon>Sphingomonadales</taxon>
        <taxon>Sphingomonadaceae</taxon>
        <taxon>Sphingomonas</taxon>
    </lineage>
</organism>
<feature type="transmembrane region" description="Helical" evidence="1">
    <location>
        <begin position="6"/>
        <end position="25"/>
    </location>
</feature>
<dbReference type="AlphaFoldDB" id="A0A097ECH7"/>
<proteinExistence type="predicted"/>
<dbReference type="InterPro" id="IPR003675">
    <property type="entry name" value="Rce1/LyrA-like_dom"/>
</dbReference>
<feature type="transmembrane region" description="Helical" evidence="1">
    <location>
        <begin position="32"/>
        <end position="51"/>
    </location>
</feature>
<protein>
    <recommendedName>
        <fullName evidence="2">CAAX prenyl protease 2/Lysostaphin resistance protein A-like domain-containing protein</fullName>
    </recommendedName>
</protein>
<keyword evidence="1" id="KW-0472">Membrane</keyword>
<evidence type="ECO:0000313" key="4">
    <source>
        <dbReference type="Proteomes" id="UP000033200"/>
    </source>
</evidence>
<evidence type="ECO:0000256" key="1">
    <source>
        <dbReference type="SAM" id="Phobius"/>
    </source>
</evidence>
<dbReference type="RefSeq" id="WP_038658579.1">
    <property type="nucleotide sequence ID" value="NZ_CP009571.1"/>
</dbReference>
<dbReference type="Pfam" id="PF02517">
    <property type="entry name" value="Rce1-like"/>
    <property type="match status" value="1"/>
</dbReference>
<dbReference type="Proteomes" id="UP000033200">
    <property type="component" value="Chromosome"/>
</dbReference>
<evidence type="ECO:0000259" key="2">
    <source>
        <dbReference type="Pfam" id="PF02517"/>
    </source>
</evidence>
<feature type="transmembrane region" description="Helical" evidence="1">
    <location>
        <begin position="63"/>
        <end position="81"/>
    </location>
</feature>
<dbReference type="HOGENOM" id="CLU_088870_1_0_5"/>
<evidence type="ECO:0000313" key="3">
    <source>
        <dbReference type="EMBL" id="AIT05275.1"/>
    </source>
</evidence>
<dbReference type="KEGG" id="stax:MC45_01305"/>
<dbReference type="GO" id="GO:0080120">
    <property type="term" value="P:CAAX-box protein maturation"/>
    <property type="evidence" value="ECO:0007669"/>
    <property type="project" value="UniProtKB-ARBA"/>
</dbReference>
<dbReference type="GO" id="GO:0004175">
    <property type="term" value="F:endopeptidase activity"/>
    <property type="evidence" value="ECO:0007669"/>
    <property type="project" value="UniProtKB-ARBA"/>
</dbReference>
<gene>
    <name evidence="3" type="ORF">MC45_01305</name>
</gene>
<feature type="domain" description="CAAX prenyl protease 2/Lysostaphin resistance protein A-like" evidence="2">
    <location>
        <begin position="134"/>
        <end position="235"/>
    </location>
</feature>
<name>A0A097ECH7_9SPHN</name>